<comment type="similarity">
    <text evidence="2">Belongs to the MAP70 family.</text>
</comment>
<dbReference type="PANTHER" id="PTHR31246:SF32">
    <property type="entry name" value="MICROTUBULE-ASSOCIATED PROTEIN 70-1"/>
    <property type="match status" value="1"/>
</dbReference>
<evidence type="ECO:0000256" key="5">
    <source>
        <dbReference type="ARBA" id="ARBA00023212"/>
    </source>
</evidence>
<evidence type="ECO:0000313" key="8">
    <source>
        <dbReference type="EMBL" id="GAQ84900.1"/>
    </source>
</evidence>
<evidence type="ECO:0000256" key="6">
    <source>
        <dbReference type="SAM" id="Coils"/>
    </source>
</evidence>
<dbReference type="EMBL" id="DF237160">
    <property type="protein sequence ID" value="GAQ84900.1"/>
    <property type="molecule type" value="Genomic_DNA"/>
</dbReference>
<feature type="coiled-coil region" evidence="6">
    <location>
        <begin position="515"/>
        <end position="595"/>
    </location>
</feature>
<feature type="compositionally biased region" description="Basic and acidic residues" evidence="7">
    <location>
        <begin position="46"/>
        <end position="58"/>
    </location>
</feature>
<feature type="coiled-coil region" evidence="6">
    <location>
        <begin position="167"/>
        <end position="194"/>
    </location>
</feature>
<keyword evidence="5" id="KW-0206">Cytoskeleton</keyword>
<accession>A0A1Y1I1V0</accession>
<organism evidence="8 9">
    <name type="scientific">Klebsormidium nitens</name>
    <name type="common">Green alga</name>
    <name type="synonym">Ulothrix nitens</name>
    <dbReference type="NCBI Taxonomy" id="105231"/>
    <lineage>
        <taxon>Eukaryota</taxon>
        <taxon>Viridiplantae</taxon>
        <taxon>Streptophyta</taxon>
        <taxon>Klebsormidiophyceae</taxon>
        <taxon>Klebsormidiales</taxon>
        <taxon>Klebsormidiaceae</taxon>
        <taxon>Klebsormidium</taxon>
    </lineage>
</organism>
<evidence type="ECO:0000256" key="4">
    <source>
        <dbReference type="ARBA" id="ARBA00023054"/>
    </source>
</evidence>
<dbReference type="GO" id="GO:0007010">
    <property type="term" value="P:cytoskeleton organization"/>
    <property type="evidence" value="ECO:0007669"/>
    <property type="project" value="InterPro"/>
</dbReference>
<sequence length="615" mass="67484">MAAKDAAMDTSTSSAGSESTRPDAKEKEGTAKASPRRSSGSSSPKEVAEKVREPKDLSGKTNYTKEFNVPSMLTRRSSSGLTTPVKTNGDAKAANGPAKSPSIPRTPGSATPKTPGTPRTSVSLKDPLGQELARLENEIGSRDVELAKNAEEIRGLKLSHIAKDKAAAKFIEENEQLKERVMQLEKQLEGKALELKKTFDEKTAAVSSKNAAELTLRRIYASQKDPTLPQLEQIIAPLEAEIKLKNKEIDKLLENAKATERMLKVKETALVDADKKVNDMKEECANVETLRNENQALSKELGTKEEEVTLLTKQTRDKSADIAKLTDQIVALKESLTKAGETTNLLLEARNSFAKLQKDYQLLELELARSRVSVNRVAVAAASEWKEDSDKVIPVKQWVEERKYLQGEMKQMQDKLEQALKATRSEAQKKDRIQQRLRVIEDGLKVSPQGRALIRRLSAGPSGLTASTHSTAPSSPRTSVTENGAPAAEAAPSEDGAALSESADGEQEMVAGVFYDMLQKEVVQLRKAKADQEQVLLDKEDAIEMLTKRCETLSHAAEVESKKTKRELAALEKEVAALKADISSKEKEAKEREELLKKDVFRLKSKLHGLQQGGT</sequence>
<dbReference type="Proteomes" id="UP000054558">
    <property type="component" value="Unassembled WGS sequence"/>
</dbReference>
<feature type="region of interest" description="Disordered" evidence="7">
    <location>
        <begin position="459"/>
        <end position="503"/>
    </location>
</feature>
<evidence type="ECO:0000256" key="7">
    <source>
        <dbReference type="SAM" id="MobiDB-lite"/>
    </source>
</evidence>
<feature type="compositionally biased region" description="Basic and acidic residues" evidence="7">
    <location>
        <begin position="20"/>
        <end position="30"/>
    </location>
</feature>
<feature type="coiled-coil region" evidence="6">
    <location>
        <begin position="235"/>
        <end position="314"/>
    </location>
</feature>
<evidence type="ECO:0000313" key="9">
    <source>
        <dbReference type="Proteomes" id="UP000054558"/>
    </source>
</evidence>
<reference evidence="8 9" key="1">
    <citation type="journal article" date="2014" name="Nat. Commun.">
        <title>Klebsormidium flaccidum genome reveals primary factors for plant terrestrial adaptation.</title>
        <authorList>
            <person name="Hori K."/>
            <person name="Maruyama F."/>
            <person name="Fujisawa T."/>
            <person name="Togashi T."/>
            <person name="Yamamoto N."/>
            <person name="Seo M."/>
            <person name="Sato S."/>
            <person name="Yamada T."/>
            <person name="Mori H."/>
            <person name="Tajima N."/>
            <person name="Moriyama T."/>
            <person name="Ikeuchi M."/>
            <person name="Watanabe M."/>
            <person name="Wada H."/>
            <person name="Kobayashi K."/>
            <person name="Saito M."/>
            <person name="Masuda T."/>
            <person name="Sasaki-Sekimoto Y."/>
            <person name="Mashiguchi K."/>
            <person name="Awai K."/>
            <person name="Shimojima M."/>
            <person name="Masuda S."/>
            <person name="Iwai M."/>
            <person name="Nobusawa T."/>
            <person name="Narise T."/>
            <person name="Kondo S."/>
            <person name="Saito H."/>
            <person name="Sato R."/>
            <person name="Murakawa M."/>
            <person name="Ihara Y."/>
            <person name="Oshima-Yamada Y."/>
            <person name="Ohtaka K."/>
            <person name="Satoh M."/>
            <person name="Sonobe K."/>
            <person name="Ishii M."/>
            <person name="Ohtani R."/>
            <person name="Kanamori-Sato M."/>
            <person name="Honoki R."/>
            <person name="Miyazaki D."/>
            <person name="Mochizuki H."/>
            <person name="Umetsu J."/>
            <person name="Higashi K."/>
            <person name="Shibata D."/>
            <person name="Kamiya Y."/>
            <person name="Sato N."/>
            <person name="Nakamura Y."/>
            <person name="Tabata S."/>
            <person name="Ida S."/>
            <person name="Kurokawa K."/>
            <person name="Ohta H."/>
        </authorList>
    </citation>
    <scope>NUCLEOTIDE SEQUENCE [LARGE SCALE GENOMIC DNA]</scope>
    <source>
        <strain evidence="8 9">NIES-2285</strain>
    </source>
</reference>
<feature type="compositionally biased region" description="Polar residues" evidence="7">
    <location>
        <begin position="9"/>
        <end position="19"/>
    </location>
</feature>
<feature type="compositionally biased region" description="Low complexity" evidence="7">
    <location>
        <begin position="465"/>
        <end position="498"/>
    </location>
</feature>
<dbReference type="GO" id="GO:0008017">
    <property type="term" value="F:microtubule binding"/>
    <property type="evidence" value="ECO:0007669"/>
    <property type="project" value="InterPro"/>
</dbReference>
<keyword evidence="3" id="KW-0963">Cytoplasm</keyword>
<dbReference type="AlphaFoldDB" id="A0A1Y1I1V0"/>
<proteinExistence type="inferred from homology"/>
<keyword evidence="9" id="KW-1185">Reference proteome</keyword>
<feature type="compositionally biased region" description="Polar residues" evidence="7">
    <location>
        <begin position="108"/>
        <end position="123"/>
    </location>
</feature>
<feature type="region of interest" description="Disordered" evidence="7">
    <location>
        <begin position="1"/>
        <end position="129"/>
    </location>
</feature>
<keyword evidence="4 6" id="KW-0175">Coiled coil</keyword>
<dbReference type="Pfam" id="PF07058">
    <property type="entry name" value="MAP70"/>
    <property type="match status" value="1"/>
</dbReference>
<name>A0A1Y1I1V0_KLENI</name>
<feature type="compositionally biased region" description="Polar residues" evidence="7">
    <location>
        <begin position="74"/>
        <end position="86"/>
    </location>
</feature>
<feature type="coiled-coil region" evidence="6">
    <location>
        <begin position="395"/>
        <end position="422"/>
    </location>
</feature>
<dbReference type="PANTHER" id="PTHR31246">
    <property type="entry name" value="MICROTUBULE-ASSOCIATED PROTEIN 70-2"/>
    <property type="match status" value="1"/>
</dbReference>
<comment type="subcellular location">
    <subcellularLocation>
        <location evidence="1">Cytoplasm</location>
        <location evidence="1">Cytoskeleton</location>
    </subcellularLocation>
</comment>
<gene>
    <name evidence="8" type="ORF">KFL_002110180</name>
</gene>
<evidence type="ECO:0000256" key="1">
    <source>
        <dbReference type="ARBA" id="ARBA00004245"/>
    </source>
</evidence>
<dbReference type="GO" id="GO:0005856">
    <property type="term" value="C:cytoskeleton"/>
    <property type="evidence" value="ECO:0007669"/>
    <property type="project" value="UniProtKB-SubCell"/>
</dbReference>
<dbReference type="OrthoDB" id="2014495at2759"/>
<evidence type="ECO:0000256" key="2">
    <source>
        <dbReference type="ARBA" id="ARBA00008825"/>
    </source>
</evidence>
<evidence type="ECO:0000256" key="3">
    <source>
        <dbReference type="ARBA" id="ARBA00022490"/>
    </source>
</evidence>
<dbReference type="OMA" id="EFSCNGP"/>
<protein>
    <submittedName>
        <fullName evidence="8">Microtubule-associated proteins 70</fullName>
    </submittedName>
</protein>
<dbReference type="InterPro" id="IPR009768">
    <property type="entry name" value="MAP70"/>
</dbReference>
<dbReference type="STRING" id="105231.A0A1Y1I1V0"/>